<protein>
    <submittedName>
        <fullName evidence="2">Uncharacterized protein</fullName>
    </submittedName>
</protein>
<evidence type="ECO:0000256" key="1">
    <source>
        <dbReference type="SAM" id="MobiDB-lite"/>
    </source>
</evidence>
<keyword evidence="3" id="KW-1185">Reference proteome</keyword>
<dbReference type="EnsemblMetazoa" id="XM_030993930">
    <property type="protein sequence ID" value="XP_030849790"/>
    <property type="gene ID" value="LOC105446027"/>
</dbReference>
<accession>A0A7M7PF71</accession>
<organism evidence="2 3">
    <name type="scientific">Strongylocentrotus purpuratus</name>
    <name type="common">Purple sea urchin</name>
    <dbReference type="NCBI Taxonomy" id="7668"/>
    <lineage>
        <taxon>Eukaryota</taxon>
        <taxon>Metazoa</taxon>
        <taxon>Echinodermata</taxon>
        <taxon>Eleutherozoa</taxon>
        <taxon>Echinozoa</taxon>
        <taxon>Echinoidea</taxon>
        <taxon>Euechinoidea</taxon>
        <taxon>Echinacea</taxon>
        <taxon>Camarodonta</taxon>
        <taxon>Echinidea</taxon>
        <taxon>Strongylocentrotidae</taxon>
        <taxon>Strongylocentrotus</taxon>
    </lineage>
</organism>
<dbReference type="AlphaFoldDB" id="A0A7M7PF71"/>
<dbReference type="Proteomes" id="UP000007110">
    <property type="component" value="Unassembled WGS sequence"/>
</dbReference>
<dbReference type="GeneID" id="105446027"/>
<feature type="region of interest" description="Disordered" evidence="1">
    <location>
        <begin position="135"/>
        <end position="160"/>
    </location>
</feature>
<reference evidence="3" key="1">
    <citation type="submission" date="2015-02" db="EMBL/GenBank/DDBJ databases">
        <title>Genome sequencing for Strongylocentrotus purpuratus.</title>
        <authorList>
            <person name="Murali S."/>
            <person name="Liu Y."/>
            <person name="Vee V."/>
            <person name="English A."/>
            <person name="Wang M."/>
            <person name="Skinner E."/>
            <person name="Han Y."/>
            <person name="Muzny D.M."/>
            <person name="Worley K.C."/>
            <person name="Gibbs R.A."/>
        </authorList>
    </citation>
    <scope>NUCLEOTIDE SEQUENCE</scope>
</reference>
<sequence>MRDKRMSFMPFLQKIMPQCREMMLQFRMVNKPHGNSWRDVHVIGDQAEYQPVKDDDDEMNVKDDDMAVMCQLSDRATLTENVDASLIRNTKHTVYFDLDFNGKADDLPVKLKVMQSMITKDIKFRTHVLAHRGITETSPGKKYSASPRLSASTSVDIPPHGVSAAADEVYTSKAK</sequence>
<proteinExistence type="predicted"/>
<name>A0A7M7PF71_STRPU</name>
<evidence type="ECO:0000313" key="2">
    <source>
        <dbReference type="EnsemblMetazoa" id="XP_030849790"/>
    </source>
</evidence>
<dbReference type="KEGG" id="spu:105446027"/>
<evidence type="ECO:0000313" key="3">
    <source>
        <dbReference type="Proteomes" id="UP000007110"/>
    </source>
</evidence>
<reference evidence="2" key="2">
    <citation type="submission" date="2021-01" db="UniProtKB">
        <authorList>
            <consortium name="EnsemblMetazoa"/>
        </authorList>
    </citation>
    <scope>IDENTIFICATION</scope>
</reference>
<dbReference type="InParanoid" id="A0A7M7PF71"/>
<dbReference type="RefSeq" id="XP_030849790.1">
    <property type="nucleotide sequence ID" value="XM_030993930.1"/>
</dbReference>